<protein>
    <submittedName>
        <fullName evidence="1">Uncharacterized protein</fullName>
    </submittedName>
</protein>
<dbReference type="AlphaFoldDB" id="A0A0E9QMB1"/>
<reference evidence="1" key="2">
    <citation type="journal article" date="2015" name="Fish Shellfish Immunol.">
        <title>Early steps in the European eel (Anguilla anguilla)-Vibrio vulnificus interaction in the gills: Role of the RtxA13 toxin.</title>
        <authorList>
            <person name="Callol A."/>
            <person name="Pajuelo D."/>
            <person name="Ebbesson L."/>
            <person name="Teles M."/>
            <person name="MacKenzie S."/>
            <person name="Amaro C."/>
        </authorList>
    </citation>
    <scope>NUCLEOTIDE SEQUENCE</scope>
</reference>
<name>A0A0E9QMB1_ANGAN</name>
<evidence type="ECO:0000313" key="1">
    <source>
        <dbReference type="EMBL" id="JAH17420.1"/>
    </source>
</evidence>
<organism evidence="1">
    <name type="scientific">Anguilla anguilla</name>
    <name type="common">European freshwater eel</name>
    <name type="synonym">Muraena anguilla</name>
    <dbReference type="NCBI Taxonomy" id="7936"/>
    <lineage>
        <taxon>Eukaryota</taxon>
        <taxon>Metazoa</taxon>
        <taxon>Chordata</taxon>
        <taxon>Craniata</taxon>
        <taxon>Vertebrata</taxon>
        <taxon>Euteleostomi</taxon>
        <taxon>Actinopterygii</taxon>
        <taxon>Neopterygii</taxon>
        <taxon>Teleostei</taxon>
        <taxon>Anguilliformes</taxon>
        <taxon>Anguillidae</taxon>
        <taxon>Anguilla</taxon>
    </lineage>
</organism>
<dbReference type="EMBL" id="GBXM01091157">
    <property type="protein sequence ID" value="JAH17420.1"/>
    <property type="molecule type" value="Transcribed_RNA"/>
</dbReference>
<accession>A0A0E9QMB1</accession>
<sequence>MSQHCQLGPTQRHPDPACSVVTDKLYSTLILKSSLSIFSIVNASL</sequence>
<proteinExistence type="predicted"/>
<reference evidence="1" key="1">
    <citation type="submission" date="2014-11" db="EMBL/GenBank/DDBJ databases">
        <authorList>
            <person name="Amaro Gonzalez C."/>
        </authorList>
    </citation>
    <scope>NUCLEOTIDE SEQUENCE</scope>
</reference>